<dbReference type="AlphaFoldDB" id="A0AAN7YYW9"/>
<gene>
    <name evidence="3" type="ORF">RB653_002708</name>
</gene>
<feature type="compositionally biased region" description="Low complexity" evidence="2">
    <location>
        <begin position="61"/>
        <end position="112"/>
    </location>
</feature>
<feature type="region of interest" description="Disordered" evidence="2">
    <location>
        <begin position="194"/>
        <end position="217"/>
    </location>
</feature>
<dbReference type="Proteomes" id="UP001344447">
    <property type="component" value="Unassembled WGS sequence"/>
</dbReference>
<dbReference type="EMBL" id="JAVFKY010000004">
    <property type="protein sequence ID" value="KAK5577760.1"/>
    <property type="molecule type" value="Genomic_DNA"/>
</dbReference>
<dbReference type="Gene3D" id="2.60.40.2840">
    <property type="match status" value="1"/>
</dbReference>
<organism evidence="3 4">
    <name type="scientific">Dictyostelium firmibasis</name>
    <dbReference type="NCBI Taxonomy" id="79012"/>
    <lineage>
        <taxon>Eukaryota</taxon>
        <taxon>Amoebozoa</taxon>
        <taxon>Evosea</taxon>
        <taxon>Eumycetozoa</taxon>
        <taxon>Dictyostelia</taxon>
        <taxon>Dictyosteliales</taxon>
        <taxon>Dictyosteliaceae</taxon>
        <taxon>Dictyostelium</taxon>
    </lineage>
</organism>
<keyword evidence="1" id="KW-0175">Coiled coil</keyword>
<keyword evidence="4" id="KW-1185">Reference proteome</keyword>
<evidence type="ECO:0000313" key="3">
    <source>
        <dbReference type="EMBL" id="KAK5577760.1"/>
    </source>
</evidence>
<feature type="coiled-coil region" evidence="1">
    <location>
        <begin position="270"/>
        <end position="486"/>
    </location>
</feature>
<proteinExistence type="predicted"/>
<comment type="caution">
    <text evidence="3">The sequence shown here is derived from an EMBL/GenBank/DDBJ whole genome shotgun (WGS) entry which is preliminary data.</text>
</comment>
<reference evidence="3 4" key="1">
    <citation type="submission" date="2023-11" db="EMBL/GenBank/DDBJ databases">
        <title>Dfirmibasis_genome.</title>
        <authorList>
            <person name="Edelbroek B."/>
            <person name="Kjellin J."/>
            <person name="Jerlstrom-Hultqvist J."/>
            <person name="Soderbom F."/>
        </authorList>
    </citation>
    <scope>NUCLEOTIDE SEQUENCE [LARGE SCALE GENOMIC DNA]</scope>
    <source>
        <strain evidence="3 4">TNS-C-14</strain>
    </source>
</reference>
<feature type="region of interest" description="Disordered" evidence="2">
    <location>
        <begin position="55"/>
        <end position="117"/>
    </location>
</feature>
<name>A0AAN7YYW9_9MYCE</name>
<accession>A0AAN7YYW9</accession>
<evidence type="ECO:0000256" key="2">
    <source>
        <dbReference type="SAM" id="MobiDB-lite"/>
    </source>
</evidence>
<evidence type="ECO:0000313" key="4">
    <source>
        <dbReference type="Proteomes" id="UP001344447"/>
    </source>
</evidence>
<feature type="compositionally biased region" description="Basic and acidic residues" evidence="2">
    <location>
        <begin position="203"/>
        <end position="217"/>
    </location>
</feature>
<evidence type="ECO:0000256" key="1">
    <source>
        <dbReference type="SAM" id="Coils"/>
    </source>
</evidence>
<sequence>MSSNHDLDIEEKIASLIGAFSHKREVILEVLKRNNYGIDASALELSEMPVVEQQPQFRQTNNNNNSNVSYNYPSTYSNRQIPQQFHQQPPQQQPPQYQQQQQQQRPQGQQQNQEKERSELIKDIENLIGNNSLDQSTIYAVYQQSNKSIDQTIKTIKELTFDPNEELKKIEAEIEMRKREEEALLEAKRQKKKRDQQLLVAEQQHHTEREQQQRAEREQQQRLCEEYERILKLDHQKKLETERQEQELARRKQLELEQIMILKKQEEAGLRILQEQREHQEKVRLAKEKEEQLKKRCQEEEAKRAAIRAQEITRMSKQQQLEEEAKRLEQQKRQEAEFMIALETKSKEAKLMQQQANFLKQKEQENLQLIEKQKKEIYENQIQIDILKLKELESQNQSKAMLEKAQQEIQELKKKLADGETKFNQETVKKSSDEEELKKQIQELEQQKDLLRRQILDLEGVQKPRLEQLEQELKNKELELQNTIISNQIYLVSSLEENSADTIVVHWNLENKFEEATPYWIGVFPTHQPKNDRYLSFKHVEGKEGLVSFPSIIPGHYEARLFKDKYTLIQKSSSVQVGPSVSLSAHVIGDEISVTYKVNSESGVNIRDWIGIYHPSQRNKHYIESLYASTLGAITFKSPRVPGLYDIRYFLHPTKYNEQAKISFEITDNDKIQVISESQSCLTLSPDQEFKVEYVVNTTPPSSSDWVGIFPVDETNNKHYIHSKYTSSAASGELTFRAPLKTGDYEARFFSYAKGKYIAHKVSNKFSVFSQQ</sequence>
<protein>
    <recommendedName>
        <fullName evidence="5">SKICH domain-containing protein</fullName>
    </recommendedName>
</protein>
<evidence type="ECO:0008006" key="5">
    <source>
        <dbReference type="Google" id="ProtNLM"/>
    </source>
</evidence>